<dbReference type="KEGG" id="ptm:GSPATT00031989001"/>
<accession>A0BT90</accession>
<keyword evidence="1" id="KW-0812">Transmembrane</keyword>
<keyword evidence="4" id="KW-1185">Reference proteome</keyword>
<evidence type="ECO:0008006" key="5">
    <source>
        <dbReference type="Google" id="ProtNLM"/>
    </source>
</evidence>
<reference evidence="3 4" key="1">
    <citation type="journal article" date="2006" name="Nature">
        <title>Global trends of whole-genome duplications revealed by the ciliate Paramecium tetraurelia.</title>
        <authorList>
            <consortium name="Genoscope"/>
            <person name="Aury J.-M."/>
            <person name="Jaillon O."/>
            <person name="Duret L."/>
            <person name="Noel B."/>
            <person name="Jubin C."/>
            <person name="Porcel B.M."/>
            <person name="Segurens B."/>
            <person name="Daubin V."/>
            <person name="Anthouard V."/>
            <person name="Aiach N."/>
            <person name="Arnaiz O."/>
            <person name="Billaut A."/>
            <person name="Beisson J."/>
            <person name="Blanc I."/>
            <person name="Bouhouche K."/>
            <person name="Camara F."/>
            <person name="Duharcourt S."/>
            <person name="Guigo R."/>
            <person name="Gogendeau D."/>
            <person name="Katinka M."/>
            <person name="Keller A.-M."/>
            <person name="Kissmehl R."/>
            <person name="Klotz C."/>
            <person name="Koll F."/>
            <person name="Le Moue A."/>
            <person name="Lepere C."/>
            <person name="Malinsky S."/>
            <person name="Nowacki M."/>
            <person name="Nowak J.K."/>
            <person name="Plattner H."/>
            <person name="Poulain J."/>
            <person name="Ruiz F."/>
            <person name="Serrano V."/>
            <person name="Zagulski M."/>
            <person name="Dessen P."/>
            <person name="Betermier M."/>
            <person name="Weissenbach J."/>
            <person name="Scarpelli C."/>
            <person name="Schachter V."/>
            <person name="Sperling L."/>
            <person name="Meyer E."/>
            <person name="Cohen J."/>
            <person name="Wincker P."/>
        </authorList>
    </citation>
    <scope>NUCLEOTIDE SEQUENCE [LARGE SCALE GENOMIC DNA]</scope>
    <source>
        <strain evidence="3 4">Stock d4-2</strain>
    </source>
</reference>
<dbReference type="EMBL" id="CT868015">
    <property type="protein sequence ID" value="CAK61757.1"/>
    <property type="molecule type" value="Genomic_DNA"/>
</dbReference>
<dbReference type="RefSeq" id="XP_001429155.1">
    <property type="nucleotide sequence ID" value="XM_001429118.1"/>
</dbReference>
<evidence type="ECO:0000313" key="4">
    <source>
        <dbReference type="Proteomes" id="UP000000600"/>
    </source>
</evidence>
<evidence type="ECO:0000256" key="1">
    <source>
        <dbReference type="SAM" id="Phobius"/>
    </source>
</evidence>
<feature type="signal peptide" evidence="2">
    <location>
        <begin position="1"/>
        <end position="15"/>
    </location>
</feature>
<name>A0BT90_PARTE</name>
<dbReference type="GeneID" id="5014939"/>
<protein>
    <recommendedName>
        <fullName evidence="5">Transmembrane protein</fullName>
    </recommendedName>
</protein>
<dbReference type="InParanoid" id="A0BT90"/>
<keyword evidence="2" id="KW-0732">Signal</keyword>
<feature type="chain" id="PRO_5012564956" description="Transmembrane protein" evidence="2">
    <location>
        <begin position="16"/>
        <end position="1382"/>
    </location>
</feature>
<dbReference type="OrthoDB" id="305843at2759"/>
<sequence length="1382" mass="160948">MFLIILASFALLSLCKNCSVFPYDYTKIVGKENEKVVQDLGNYFGQITHKDVVTLEDENNKLSLLNPISLISTIEMPQNINKIISYSTLTSPQFELLNKYQLLAINNNDDLILIWTTQFVAGAQGRMPKFDSNKIIGKANQVNCQSSIILDPKHFLIDCYQIEAGNLNNQFYLINQDEEDIIKIENSYPLLAVQKRYILSTNNYIYRITTFSNENPSYIEIFTYDLQKKEIERKIIIDEELVLNYIKFRKYDFEIVDVKVGPLDQILILDTFGNVFSMKYIIDQDTWEFGFLVMNSGYSISFDYSFKSNILAVLQPFKIIYGMYFPQYYNSIEDLSEFKIHITKNFLYLVSSNKIMSFLLDAFEPNYETNGDFSKLQTGYLQNDFLVLSNTNIKHYQGRSEYKIQYINNQPQLKGVGTLSYNQCQVKIEYQTVARDSKLLILVSKGNIIDTPFLSDTIYLQNSQTNNINKLVDGPMQQISFQKIDNSNSYQSGNLSYIRIAADSKTVYESEDLSLKNIIFTQTISMLNSKDNNYVIITQNQEQDLKIYSCYFSIAQACTISYETSLKFKITTQNTAIQYEDFSLKFITLLDQKNLFFYQFFQGQYLNQTITFTDKDPINEIDNIYTNYKYLIAFSKMKKIIAVYSFKDVSFQYKITLDQMNQFGISDWNPQRLFCNNYKEILFILNGQQQNEVLILTLNSNYFTLDYVMKINESKDIKIVTFVERFALIQQFENGMISFDVYNIKEGTNIYFEKSPSFYEYKISDLNSIYWVSSTNLLHFKAESENKYYLLSYLIEQTDHNSLHCIQDLNQTNQYITVDQNKIFQFNQDVIEIYQIERKPNLLYYVSFKDETFISNVKYQIIYKNGQELLVDQSFRLVNTYIDLKVYPDKLNITTNLSSKVQNNYIQNMGRAWYFGEVSKFNSEVPDVKGQKIEIIDPMEQVIEYYQNNTISVADLNTNYVFVLKSDSFVIVSKKTNIVVSEKSITQGYDCKNILATYQSQILIKCTQGKAVFISGIKCVDADCKEGDSWLNIDYEIIAGFMDEDNIYLIQSQSIVVYSNQILDIKNAKNYGLVTFNDFEYFYQGVAIQKIQNNLYHIYCSDKNQNFIVLEYTIKEEKFLRVDKIQYNLYDLLNNEFYILPSAELNLIKVINLYKQDAIYKVDFIIFATEGPHYGIRMEFDCKSDQCALKQEQIQILYVLQGYGASKVHSLILPKVLIKQKYVSIVYDLKNQGLRSFTQAIYELPEKESKNPAVFFFAAIKDPSYGYYETFQTEMYTYANDLYLISNLKQYGQLRLYKVNQSPKLLIDGNISQTQVSVTLKNDYIERGLQFDLTISGDDSDQSDHKGHTVLWIILGILGGLIVLGVGYKCYTKNKSKNEPLL</sequence>
<keyword evidence="1" id="KW-1133">Transmembrane helix</keyword>
<feature type="transmembrane region" description="Helical" evidence="1">
    <location>
        <begin position="1350"/>
        <end position="1368"/>
    </location>
</feature>
<dbReference type="HOGENOM" id="CLU_271321_0_0_1"/>
<organism evidence="3 4">
    <name type="scientific">Paramecium tetraurelia</name>
    <dbReference type="NCBI Taxonomy" id="5888"/>
    <lineage>
        <taxon>Eukaryota</taxon>
        <taxon>Sar</taxon>
        <taxon>Alveolata</taxon>
        <taxon>Ciliophora</taxon>
        <taxon>Intramacronucleata</taxon>
        <taxon>Oligohymenophorea</taxon>
        <taxon>Peniculida</taxon>
        <taxon>Parameciidae</taxon>
        <taxon>Paramecium</taxon>
    </lineage>
</organism>
<gene>
    <name evidence="3" type="ORF">GSPATT00031989001</name>
</gene>
<evidence type="ECO:0000256" key="2">
    <source>
        <dbReference type="SAM" id="SignalP"/>
    </source>
</evidence>
<keyword evidence="1" id="KW-0472">Membrane</keyword>
<proteinExistence type="predicted"/>
<dbReference type="Proteomes" id="UP000000600">
    <property type="component" value="Unassembled WGS sequence"/>
</dbReference>
<dbReference type="OMA" id="FTQTISM"/>
<evidence type="ECO:0000313" key="3">
    <source>
        <dbReference type="EMBL" id="CAK61757.1"/>
    </source>
</evidence>